<dbReference type="KEGG" id="oxy:HCG48_01430"/>
<dbReference type="RefSeq" id="WP_168567563.1">
    <property type="nucleotide sequence ID" value="NZ_CP051167.1"/>
</dbReference>
<dbReference type="EMBL" id="CP051167">
    <property type="protein sequence ID" value="QIZ69406.1"/>
    <property type="molecule type" value="Genomic_DNA"/>
</dbReference>
<dbReference type="Proteomes" id="UP000500857">
    <property type="component" value="Chromosome"/>
</dbReference>
<evidence type="ECO:0000313" key="2">
    <source>
        <dbReference type="Proteomes" id="UP000500857"/>
    </source>
</evidence>
<keyword evidence="2" id="KW-1185">Reference proteome</keyword>
<sequence length="447" mass="50442">MERVTVTRAWELKQGLIDFILEAEGETAIALEKFAARQGRRDSADRKYRYLLIDSFAIEGKVGEKSPLNLFLETEDSLGHLSTGDRQLLQAWNRSFTGLFEVLQILPDGFEVKNWLTAKQYRIEPNPESDRAQCDRLQPGDIIAARIAPLGEDRWMLFGPFIPKGKLGKPKLAVAIGDFKEHYPHQLYADAPELLQEAWDSVAQYHREFVEYFGGDRVTLPGYQLDRKIAQLTELVMHKKLAKSGVDGTKSIEQLAADSGVDRQSLIEETAKESGTSSQEISQLLETQTENKTILPKVELPGSLKTAEAVTALSDPRWGHHFLADYSKFEHLLEVPQEDSELAAKLVRRYLETPEITVEIWHRLARDYPKALEKLLATVLERPNFSLEADLDGLMQEFDKPLAPELPGTASIPLHLHQLFESALAEVRTTKSKRKSKGKKKTVKGFG</sequence>
<evidence type="ECO:0000313" key="1">
    <source>
        <dbReference type="EMBL" id="QIZ69406.1"/>
    </source>
</evidence>
<gene>
    <name evidence="1" type="ORF">HCG48_01430</name>
</gene>
<organism evidence="1 2">
    <name type="scientific">Oxynema aestuarii AP17</name>
    <dbReference type="NCBI Taxonomy" id="2064643"/>
    <lineage>
        <taxon>Bacteria</taxon>
        <taxon>Bacillati</taxon>
        <taxon>Cyanobacteriota</taxon>
        <taxon>Cyanophyceae</taxon>
        <taxon>Oscillatoriophycideae</taxon>
        <taxon>Oscillatoriales</taxon>
        <taxon>Oscillatoriaceae</taxon>
        <taxon>Oxynema</taxon>
        <taxon>Oxynema aestuarii</taxon>
    </lineage>
</organism>
<protein>
    <submittedName>
        <fullName evidence="1">Uncharacterized protein</fullName>
    </submittedName>
</protein>
<dbReference type="AlphaFoldDB" id="A0A6H1TT65"/>
<reference evidence="1 2" key="1">
    <citation type="submission" date="2020-04" db="EMBL/GenBank/DDBJ databases">
        <authorList>
            <person name="Basu S."/>
            <person name="Maruthanayagam V."/>
            <person name="Chakraborty S."/>
            <person name="Pramanik A."/>
            <person name="Mukherjee J."/>
            <person name="Brink B."/>
        </authorList>
    </citation>
    <scope>NUCLEOTIDE SEQUENCE [LARGE SCALE GENOMIC DNA]</scope>
    <source>
        <strain evidence="1 2">AP17</strain>
    </source>
</reference>
<name>A0A6H1TT65_9CYAN</name>
<accession>A0A6H1TT65</accession>
<proteinExistence type="predicted"/>